<dbReference type="EMBL" id="JAFIRN010000005">
    <property type="protein sequence ID" value="KAG5848516.1"/>
    <property type="molecule type" value="Genomic_DNA"/>
</dbReference>
<protein>
    <submittedName>
        <fullName evidence="1">Uncharacterized protein</fullName>
    </submittedName>
</protein>
<gene>
    <name evidence="1" type="ORF">ANANG_G00099260</name>
</gene>
<comment type="caution">
    <text evidence="1">The sequence shown here is derived from an EMBL/GenBank/DDBJ whole genome shotgun (WGS) entry which is preliminary data.</text>
</comment>
<evidence type="ECO:0000313" key="1">
    <source>
        <dbReference type="EMBL" id="KAG5848516.1"/>
    </source>
</evidence>
<dbReference type="Proteomes" id="UP001044222">
    <property type="component" value="Unassembled WGS sequence"/>
</dbReference>
<accession>A0A9D3S0Z0</accession>
<evidence type="ECO:0000313" key="2">
    <source>
        <dbReference type="Proteomes" id="UP001044222"/>
    </source>
</evidence>
<reference evidence="1" key="1">
    <citation type="submission" date="2021-01" db="EMBL/GenBank/DDBJ databases">
        <title>A chromosome-scale assembly of European eel, Anguilla anguilla.</title>
        <authorList>
            <person name="Henkel C."/>
            <person name="Jong-Raadsen S.A."/>
            <person name="Dufour S."/>
            <person name="Weltzien F.-A."/>
            <person name="Palstra A.P."/>
            <person name="Pelster B."/>
            <person name="Spaink H.P."/>
            <person name="Van Den Thillart G.E."/>
            <person name="Jansen H."/>
            <person name="Zahm M."/>
            <person name="Klopp C."/>
            <person name="Cedric C."/>
            <person name="Louis A."/>
            <person name="Berthelot C."/>
            <person name="Parey E."/>
            <person name="Roest Crollius H."/>
            <person name="Montfort J."/>
            <person name="Robinson-Rechavi M."/>
            <person name="Bucao C."/>
            <person name="Bouchez O."/>
            <person name="Gislard M."/>
            <person name="Lluch J."/>
            <person name="Milhes M."/>
            <person name="Lampietro C."/>
            <person name="Lopez Roques C."/>
            <person name="Donnadieu C."/>
            <person name="Braasch I."/>
            <person name="Desvignes T."/>
            <person name="Postlethwait J."/>
            <person name="Bobe J."/>
            <person name="Guiguen Y."/>
            <person name="Dirks R."/>
        </authorList>
    </citation>
    <scope>NUCLEOTIDE SEQUENCE</scope>
    <source>
        <strain evidence="1">Tag_6206</strain>
        <tissue evidence="1">Liver</tissue>
    </source>
</reference>
<feature type="non-terminal residue" evidence="1">
    <location>
        <position position="123"/>
    </location>
</feature>
<organism evidence="1 2">
    <name type="scientific">Anguilla anguilla</name>
    <name type="common">European freshwater eel</name>
    <name type="synonym">Muraena anguilla</name>
    <dbReference type="NCBI Taxonomy" id="7936"/>
    <lineage>
        <taxon>Eukaryota</taxon>
        <taxon>Metazoa</taxon>
        <taxon>Chordata</taxon>
        <taxon>Craniata</taxon>
        <taxon>Vertebrata</taxon>
        <taxon>Euteleostomi</taxon>
        <taxon>Actinopterygii</taxon>
        <taxon>Neopterygii</taxon>
        <taxon>Teleostei</taxon>
        <taxon>Anguilliformes</taxon>
        <taxon>Anguillidae</taxon>
        <taxon>Anguilla</taxon>
    </lineage>
</organism>
<keyword evidence="2" id="KW-1185">Reference proteome</keyword>
<dbReference type="AlphaFoldDB" id="A0A9D3S0Z0"/>
<name>A0A9D3S0Z0_ANGAN</name>
<proteinExistence type="predicted"/>
<sequence length="123" mass="13658">PPRLLLVTNTQLPVLAHRTCEASDVTFGKFRFLPMPDDSNGERGFVEQGRVWGQGLDHGRLRASHHHQLQAISENSWKIQETFGIRHLHHHHRGGAGSISGRFDLLLHPPAPSGPEALNATID</sequence>